<dbReference type="InterPro" id="IPR038071">
    <property type="entry name" value="UROD/MetE-like_sf"/>
</dbReference>
<dbReference type="SUPFAM" id="SSF51726">
    <property type="entry name" value="UROD/MetE-like"/>
    <property type="match status" value="1"/>
</dbReference>
<protein>
    <recommendedName>
        <fullName evidence="1">Uroporphyrinogen decarboxylase (URO-D) domain-containing protein</fullName>
    </recommendedName>
</protein>
<organism evidence="2">
    <name type="scientific">marine sediment metagenome</name>
    <dbReference type="NCBI Taxonomy" id="412755"/>
    <lineage>
        <taxon>unclassified sequences</taxon>
        <taxon>metagenomes</taxon>
        <taxon>ecological metagenomes</taxon>
    </lineage>
</organism>
<dbReference type="InterPro" id="IPR052024">
    <property type="entry name" value="Methanogen_methyltrans"/>
</dbReference>
<sequence>MKAPERVLKAINNEEPDRLPSFEIITNNSILKHYDIPVGKGYRDGLKQLSKLGEKGNELIVKGYSSFDYVKRVLEQSHEFYRRAGIDIALTLASIYPRKILKEGDGIIDEYGRIMKQQVYKAKNGTETVINEYFGGHFKDFSDYESWEQPDPYWEARLINFKAGREIQEEMNSEIFSVPSLGALMECSWEGFGLENFSRILAKPKQARKIFDDRGKFTLELVKILAENDAQLVLLWDDYGYKMGLFMSPMNYQNYVFPWIKRICSAAHKRNCKVILHSDGDLSEIFEDIISCGVDALNPIETTTANPDYDIFKLNEKYGDKITFIGNLSPVLLALGEIAEIEASARRLIREMAPGGGYIFSSGHSINPAISVDSFEAMQNIRRRYGNYPINIPT</sequence>
<dbReference type="InterPro" id="IPR000257">
    <property type="entry name" value="Uroporphyrinogen_deCOase"/>
</dbReference>
<feature type="domain" description="Uroporphyrinogen decarboxylase (URO-D)" evidence="1">
    <location>
        <begin position="196"/>
        <end position="385"/>
    </location>
</feature>
<accession>A0A0F9R9V3</accession>
<evidence type="ECO:0000259" key="1">
    <source>
        <dbReference type="Pfam" id="PF01208"/>
    </source>
</evidence>
<evidence type="ECO:0000313" key="2">
    <source>
        <dbReference type="EMBL" id="KKN51624.1"/>
    </source>
</evidence>
<proteinExistence type="predicted"/>
<dbReference type="Pfam" id="PF01208">
    <property type="entry name" value="URO-D"/>
    <property type="match status" value="1"/>
</dbReference>
<dbReference type="PANTHER" id="PTHR47099:SF1">
    <property type="entry name" value="METHYLCOBAMIDE:COM METHYLTRANSFERASE MTBA"/>
    <property type="match status" value="1"/>
</dbReference>
<dbReference type="Gene3D" id="3.20.20.210">
    <property type="match status" value="1"/>
</dbReference>
<comment type="caution">
    <text evidence="2">The sequence shown here is derived from an EMBL/GenBank/DDBJ whole genome shotgun (WGS) entry which is preliminary data.</text>
</comment>
<name>A0A0F9R9V3_9ZZZZ</name>
<dbReference type="EMBL" id="LAZR01001055">
    <property type="protein sequence ID" value="KKN51624.1"/>
    <property type="molecule type" value="Genomic_DNA"/>
</dbReference>
<reference evidence="2" key="1">
    <citation type="journal article" date="2015" name="Nature">
        <title>Complex archaea that bridge the gap between prokaryotes and eukaryotes.</title>
        <authorList>
            <person name="Spang A."/>
            <person name="Saw J.H."/>
            <person name="Jorgensen S.L."/>
            <person name="Zaremba-Niedzwiedzka K."/>
            <person name="Martijn J."/>
            <person name="Lind A.E."/>
            <person name="van Eijk R."/>
            <person name="Schleper C."/>
            <person name="Guy L."/>
            <person name="Ettema T.J."/>
        </authorList>
    </citation>
    <scope>NUCLEOTIDE SEQUENCE</scope>
</reference>
<dbReference type="GO" id="GO:0006779">
    <property type="term" value="P:porphyrin-containing compound biosynthetic process"/>
    <property type="evidence" value="ECO:0007669"/>
    <property type="project" value="InterPro"/>
</dbReference>
<dbReference type="GO" id="GO:0004853">
    <property type="term" value="F:uroporphyrinogen decarboxylase activity"/>
    <property type="evidence" value="ECO:0007669"/>
    <property type="project" value="InterPro"/>
</dbReference>
<gene>
    <name evidence="2" type="ORF">LCGC14_0620780</name>
</gene>
<dbReference type="AlphaFoldDB" id="A0A0F9R9V3"/>
<dbReference type="PANTHER" id="PTHR47099">
    <property type="entry name" value="METHYLCOBAMIDE:COM METHYLTRANSFERASE MTBA"/>
    <property type="match status" value="1"/>
</dbReference>